<name>A0A1Z2XLY2_9FIRM</name>
<dbReference type="Proteomes" id="UP000196710">
    <property type="component" value="Chromosome"/>
</dbReference>
<keyword evidence="3" id="KW-0813">Transport</keyword>
<keyword evidence="4 8" id="KW-0812">Transmembrane</keyword>
<keyword evidence="7 8" id="KW-0472">Membrane</keyword>
<protein>
    <submittedName>
        <fullName evidence="10">Permease</fullName>
    </submittedName>
    <submittedName>
        <fullName evidence="11">V-type ATP synthase subunit K</fullName>
    </submittedName>
</protein>
<reference evidence="11 13" key="3">
    <citation type="submission" date="2020-11" db="EMBL/GenBank/DDBJ databases">
        <title>Closed and high quality bacterial genomes of the OMM12 community.</title>
        <authorList>
            <person name="Marbouty M."/>
            <person name="Lamy-Besnier Q."/>
            <person name="Debarbieux L."/>
            <person name="Koszul R."/>
        </authorList>
    </citation>
    <scope>NUCLEOTIDE SEQUENCE [LARGE SCALE GENOMIC DNA]</scope>
    <source>
        <strain evidence="11 13">KB18</strain>
    </source>
</reference>
<evidence type="ECO:0000313" key="11">
    <source>
        <dbReference type="EMBL" id="QQR28723.1"/>
    </source>
</evidence>
<accession>A0A1Z2XLY2</accession>
<feature type="transmembrane region" description="Helical" evidence="8">
    <location>
        <begin position="64"/>
        <end position="81"/>
    </location>
</feature>
<dbReference type="Pfam" id="PF00137">
    <property type="entry name" value="ATP-synt_C"/>
    <property type="match status" value="2"/>
</dbReference>
<proteinExistence type="inferred from homology"/>
<comment type="subcellular location">
    <subcellularLocation>
        <location evidence="1">Membrane</location>
        <topology evidence="1">Multi-pass membrane protein</topology>
    </subcellularLocation>
</comment>
<dbReference type="RefSeq" id="WP_066536633.1">
    <property type="nucleotide sequence ID" value="NZ_CP021422.1"/>
</dbReference>
<gene>
    <name evidence="10" type="ORF">ADH66_01465</name>
    <name evidence="11" type="ORF">I5Q82_11480</name>
</gene>
<dbReference type="NCBIfam" id="NF005124">
    <property type="entry name" value="PRK06558.1"/>
    <property type="match status" value="1"/>
</dbReference>
<sequence length="162" mass="16530">MEFNWDSLGVVFALLGAVLAALMGGIGSAVGVGMTGQAAAGVVTEDPSKFGKVLILQLLPGTQGIYGLLIGFVTLTQIGVLGGTAPDSLWKGLLYLAACLPMAIVGMVSAKWQAKASVSSISLVAKKPDQFGKSMIFPAMVETYAVLALLISILSITSIAGL</sequence>
<evidence type="ECO:0000256" key="3">
    <source>
        <dbReference type="ARBA" id="ARBA00022448"/>
    </source>
</evidence>
<evidence type="ECO:0000256" key="1">
    <source>
        <dbReference type="ARBA" id="ARBA00004141"/>
    </source>
</evidence>
<comment type="similarity">
    <text evidence="2">Belongs to the V-ATPase proteolipid subunit family.</text>
</comment>
<keyword evidence="6" id="KW-0406">Ion transport</keyword>
<dbReference type="GO" id="GO:0033177">
    <property type="term" value="C:proton-transporting two-sector ATPase complex, proton-transporting domain"/>
    <property type="evidence" value="ECO:0007669"/>
    <property type="project" value="InterPro"/>
</dbReference>
<evidence type="ECO:0000256" key="8">
    <source>
        <dbReference type="SAM" id="Phobius"/>
    </source>
</evidence>
<feature type="transmembrane region" description="Helical" evidence="8">
    <location>
        <begin position="134"/>
        <end position="156"/>
    </location>
</feature>
<reference evidence="12" key="2">
    <citation type="submission" date="2017-05" db="EMBL/GenBank/DDBJ databases">
        <title>Improved OligoMM genomes.</title>
        <authorList>
            <person name="Garzetti D."/>
        </authorList>
    </citation>
    <scope>NUCLEOTIDE SEQUENCE [LARGE SCALE GENOMIC DNA]</scope>
    <source>
        <strain evidence="12">KB18</strain>
    </source>
</reference>
<dbReference type="EMBL" id="CP065321">
    <property type="protein sequence ID" value="QQR28723.1"/>
    <property type="molecule type" value="Genomic_DNA"/>
</dbReference>
<dbReference type="KEGG" id="amur:ADH66_01465"/>
<evidence type="ECO:0000256" key="5">
    <source>
        <dbReference type="ARBA" id="ARBA00022989"/>
    </source>
</evidence>
<dbReference type="SUPFAM" id="SSF81333">
    <property type="entry name" value="F1F0 ATP synthase subunit C"/>
    <property type="match status" value="2"/>
</dbReference>
<dbReference type="InterPro" id="IPR035921">
    <property type="entry name" value="F/V-ATP_Csub_sf"/>
</dbReference>
<evidence type="ECO:0000313" key="10">
    <source>
        <dbReference type="EMBL" id="ASB39434.1"/>
    </source>
</evidence>
<dbReference type="CDD" id="cd18180">
    <property type="entry name" value="ATP-synt_Vo_Ao_c_NTPK_rpt2"/>
    <property type="match status" value="1"/>
</dbReference>
<feature type="transmembrane region" description="Helical" evidence="8">
    <location>
        <begin position="93"/>
        <end position="114"/>
    </location>
</feature>
<dbReference type="Gene3D" id="1.20.120.610">
    <property type="entry name" value="lithium bound rotor ring of v- atpase"/>
    <property type="match status" value="1"/>
</dbReference>
<dbReference type="CDD" id="cd18179">
    <property type="entry name" value="ATP-synt_Vo_Ao_c_NTPK_rpt1"/>
    <property type="match status" value="1"/>
</dbReference>
<feature type="domain" description="V-ATPase proteolipid subunit C-like" evidence="9">
    <location>
        <begin position="15"/>
        <end position="73"/>
    </location>
</feature>
<dbReference type="InterPro" id="IPR002379">
    <property type="entry name" value="ATPase_proteolipid_c-like_dom"/>
</dbReference>
<evidence type="ECO:0000256" key="4">
    <source>
        <dbReference type="ARBA" id="ARBA00022692"/>
    </source>
</evidence>
<evidence type="ECO:0000256" key="7">
    <source>
        <dbReference type="ARBA" id="ARBA00023136"/>
    </source>
</evidence>
<evidence type="ECO:0000256" key="2">
    <source>
        <dbReference type="ARBA" id="ARBA00007296"/>
    </source>
</evidence>
<dbReference type="PANTHER" id="PTHR10263">
    <property type="entry name" value="V-TYPE PROTON ATPASE PROTEOLIPID SUBUNIT"/>
    <property type="match status" value="1"/>
</dbReference>
<dbReference type="Proteomes" id="UP000596035">
    <property type="component" value="Chromosome"/>
</dbReference>
<dbReference type="FunFam" id="1.20.120.610:FF:000005">
    <property type="entry name" value="V-type sodium ATPase subunit K"/>
    <property type="match status" value="1"/>
</dbReference>
<keyword evidence="12" id="KW-1185">Reference proteome</keyword>
<organism evidence="11 13">
    <name type="scientific">Acutalibacter muris</name>
    <dbReference type="NCBI Taxonomy" id="1796620"/>
    <lineage>
        <taxon>Bacteria</taxon>
        <taxon>Bacillati</taxon>
        <taxon>Bacillota</taxon>
        <taxon>Clostridia</taxon>
        <taxon>Eubacteriales</taxon>
        <taxon>Acutalibacteraceae</taxon>
        <taxon>Acutalibacter</taxon>
    </lineage>
</organism>
<dbReference type="AlphaFoldDB" id="A0A1Z2XLY2"/>
<evidence type="ECO:0000259" key="9">
    <source>
        <dbReference type="Pfam" id="PF00137"/>
    </source>
</evidence>
<dbReference type="GO" id="GO:0015078">
    <property type="term" value="F:proton transmembrane transporter activity"/>
    <property type="evidence" value="ECO:0007669"/>
    <property type="project" value="InterPro"/>
</dbReference>
<reference evidence="10" key="1">
    <citation type="journal article" date="2017" name="Genome Announc.">
        <title>High-Quality Whole-Genome Sequences of the Oligo-Mouse-Microbiota Bacterial Community.</title>
        <authorList>
            <person name="Garzetti D."/>
            <person name="Brugiroux S."/>
            <person name="Bunk B."/>
            <person name="Pukall R."/>
            <person name="McCoy K.D."/>
            <person name="Macpherson A.J."/>
            <person name="Stecher B."/>
        </authorList>
    </citation>
    <scope>NUCLEOTIDE SEQUENCE</scope>
    <source>
        <strain evidence="10">KB18</strain>
    </source>
</reference>
<evidence type="ECO:0000313" key="13">
    <source>
        <dbReference type="Proteomes" id="UP000596035"/>
    </source>
</evidence>
<feature type="domain" description="V-ATPase proteolipid subunit C-like" evidence="9">
    <location>
        <begin position="96"/>
        <end position="154"/>
    </location>
</feature>
<evidence type="ECO:0000256" key="6">
    <source>
        <dbReference type="ARBA" id="ARBA00023065"/>
    </source>
</evidence>
<keyword evidence="5 8" id="KW-1133">Transmembrane helix</keyword>
<dbReference type="EMBL" id="CP021422">
    <property type="protein sequence ID" value="ASB39434.1"/>
    <property type="molecule type" value="Genomic_DNA"/>
</dbReference>
<evidence type="ECO:0000313" key="12">
    <source>
        <dbReference type="Proteomes" id="UP000196710"/>
    </source>
</evidence>